<dbReference type="KEGG" id="tvi:Thivi_0198"/>
<dbReference type="Proteomes" id="UP000006062">
    <property type="component" value="Chromosome"/>
</dbReference>
<gene>
    <name evidence="1" type="ordered locus">Thivi_0198</name>
</gene>
<protein>
    <submittedName>
        <fullName evidence="1">Uncharacterized protein</fullName>
    </submittedName>
</protein>
<keyword evidence="2" id="KW-1185">Reference proteome</keyword>
<dbReference type="AlphaFoldDB" id="I3Y5K1"/>
<dbReference type="EMBL" id="CP003154">
    <property type="protein sequence ID" value="AFL72269.1"/>
    <property type="molecule type" value="Genomic_DNA"/>
</dbReference>
<sequence length="88" mass="9833">MKAVISPELRQVLDRFSSDSMPLTLDNLRMEANMWRGNHPQFAEQIDALIQAIIDSGLPYRDGPSEPGPCPDPPRVYQVVQNKGGWLG</sequence>
<organism evidence="1 2">
    <name type="scientific">Thiocystis violascens (strain ATCC 17096 / DSM 198 / 6111)</name>
    <name type="common">Chromatium violascens</name>
    <dbReference type="NCBI Taxonomy" id="765911"/>
    <lineage>
        <taxon>Bacteria</taxon>
        <taxon>Pseudomonadati</taxon>
        <taxon>Pseudomonadota</taxon>
        <taxon>Gammaproteobacteria</taxon>
        <taxon>Chromatiales</taxon>
        <taxon>Chromatiaceae</taxon>
        <taxon>Thiocystis</taxon>
    </lineage>
</organism>
<evidence type="ECO:0000313" key="2">
    <source>
        <dbReference type="Proteomes" id="UP000006062"/>
    </source>
</evidence>
<accession>I3Y5K1</accession>
<proteinExistence type="predicted"/>
<evidence type="ECO:0000313" key="1">
    <source>
        <dbReference type="EMBL" id="AFL72269.1"/>
    </source>
</evidence>
<name>I3Y5K1_THIV6</name>
<dbReference type="HOGENOM" id="CLU_2482337_0_0_6"/>
<reference evidence="1 2" key="1">
    <citation type="submission" date="2012-06" db="EMBL/GenBank/DDBJ databases">
        <title>Complete sequence of Thiocystis violascens DSM 198.</title>
        <authorList>
            <consortium name="US DOE Joint Genome Institute"/>
            <person name="Lucas S."/>
            <person name="Han J."/>
            <person name="Lapidus A."/>
            <person name="Cheng J.-F."/>
            <person name="Goodwin L."/>
            <person name="Pitluck S."/>
            <person name="Peters L."/>
            <person name="Ovchinnikova G."/>
            <person name="Teshima H."/>
            <person name="Detter J.C."/>
            <person name="Han C."/>
            <person name="Tapia R."/>
            <person name="Land M."/>
            <person name="Hauser L."/>
            <person name="Kyrpides N."/>
            <person name="Ivanova N."/>
            <person name="Pagani I."/>
            <person name="Vogl K."/>
            <person name="Liu Z."/>
            <person name="Frigaard N.-U."/>
            <person name="Bryant D."/>
            <person name="Woyke T."/>
        </authorList>
    </citation>
    <scope>NUCLEOTIDE SEQUENCE [LARGE SCALE GENOMIC DNA]</scope>
    <source>
        <strain evidence="2">ATCC 17096 / DSM 198 / 6111</strain>
    </source>
</reference>